<evidence type="ECO:0000313" key="2">
    <source>
        <dbReference type="Proteomes" id="UP001056120"/>
    </source>
</evidence>
<accession>A0ACB9D819</accession>
<gene>
    <name evidence="1" type="ORF">L1987_60218</name>
</gene>
<name>A0ACB9D819_9ASTR</name>
<reference evidence="1 2" key="2">
    <citation type="journal article" date="2022" name="Mol. Ecol. Resour.">
        <title>The genomes of chicory, endive, great burdock and yacon provide insights into Asteraceae paleo-polyploidization history and plant inulin production.</title>
        <authorList>
            <person name="Fan W."/>
            <person name="Wang S."/>
            <person name="Wang H."/>
            <person name="Wang A."/>
            <person name="Jiang F."/>
            <person name="Liu H."/>
            <person name="Zhao H."/>
            <person name="Xu D."/>
            <person name="Zhang Y."/>
        </authorList>
    </citation>
    <scope>NUCLEOTIDE SEQUENCE [LARGE SCALE GENOMIC DNA]</scope>
    <source>
        <strain evidence="2">cv. Yunnan</strain>
        <tissue evidence="1">Leaves</tissue>
    </source>
</reference>
<proteinExistence type="predicted"/>
<organism evidence="1 2">
    <name type="scientific">Smallanthus sonchifolius</name>
    <dbReference type="NCBI Taxonomy" id="185202"/>
    <lineage>
        <taxon>Eukaryota</taxon>
        <taxon>Viridiplantae</taxon>
        <taxon>Streptophyta</taxon>
        <taxon>Embryophyta</taxon>
        <taxon>Tracheophyta</taxon>
        <taxon>Spermatophyta</taxon>
        <taxon>Magnoliopsida</taxon>
        <taxon>eudicotyledons</taxon>
        <taxon>Gunneridae</taxon>
        <taxon>Pentapetalae</taxon>
        <taxon>asterids</taxon>
        <taxon>campanulids</taxon>
        <taxon>Asterales</taxon>
        <taxon>Asteraceae</taxon>
        <taxon>Asteroideae</taxon>
        <taxon>Heliantheae alliance</taxon>
        <taxon>Millerieae</taxon>
        <taxon>Smallanthus</taxon>
    </lineage>
</organism>
<dbReference type="EMBL" id="CM042037">
    <property type="protein sequence ID" value="KAI3742533.1"/>
    <property type="molecule type" value="Genomic_DNA"/>
</dbReference>
<dbReference type="Proteomes" id="UP001056120">
    <property type="component" value="Linkage Group LG20"/>
</dbReference>
<sequence>MSGYGHEGDGSAGGGGGGYGSSGGVYGGSGGGGGSYGGNRGGGGYQGGDRGRGGGRGSREGDWPCPNPGSCDDILAIAPLSLDMGRSCGSTKTGVVQNLKASEADQGRIGHRKKVGDDKKRTII</sequence>
<comment type="caution">
    <text evidence="1">The sequence shown here is derived from an EMBL/GenBank/DDBJ whole genome shotgun (WGS) entry which is preliminary data.</text>
</comment>
<protein>
    <submittedName>
        <fullName evidence="1">Uncharacterized protein</fullName>
    </submittedName>
</protein>
<keyword evidence="2" id="KW-1185">Reference proteome</keyword>
<evidence type="ECO:0000313" key="1">
    <source>
        <dbReference type="EMBL" id="KAI3742533.1"/>
    </source>
</evidence>
<reference evidence="2" key="1">
    <citation type="journal article" date="2022" name="Mol. Ecol. Resour.">
        <title>The genomes of chicory, endive, great burdock and yacon provide insights into Asteraceae palaeo-polyploidization history and plant inulin production.</title>
        <authorList>
            <person name="Fan W."/>
            <person name="Wang S."/>
            <person name="Wang H."/>
            <person name="Wang A."/>
            <person name="Jiang F."/>
            <person name="Liu H."/>
            <person name="Zhao H."/>
            <person name="Xu D."/>
            <person name="Zhang Y."/>
        </authorList>
    </citation>
    <scope>NUCLEOTIDE SEQUENCE [LARGE SCALE GENOMIC DNA]</scope>
    <source>
        <strain evidence="2">cv. Yunnan</strain>
    </source>
</reference>